<keyword evidence="2" id="KW-1185">Reference proteome</keyword>
<dbReference type="EMBL" id="BGZK01000732">
    <property type="protein sequence ID" value="GBP58327.1"/>
    <property type="molecule type" value="Genomic_DNA"/>
</dbReference>
<evidence type="ECO:0000313" key="1">
    <source>
        <dbReference type="EMBL" id="GBP58327.1"/>
    </source>
</evidence>
<organism evidence="1 2">
    <name type="scientific">Eumeta variegata</name>
    <name type="common">Bagworm moth</name>
    <name type="synonym">Eumeta japonica</name>
    <dbReference type="NCBI Taxonomy" id="151549"/>
    <lineage>
        <taxon>Eukaryota</taxon>
        <taxon>Metazoa</taxon>
        <taxon>Ecdysozoa</taxon>
        <taxon>Arthropoda</taxon>
        <taxon>Hexapoda</taxon>
        <taxon>Insecta</taxon>
        <taxon>Pterygota</taxon>
        <taxon>Neoptera</taxon>
        <taxon>Endopterygota</taxon>
        <taxon>Lepidoptera</taxon>
        <taxon>Glossata</taxon>
        <taxon>Ditrysia</taxon>
        <taxon>Tineoidea</taxon>
        <taxon>Psychidae</taxon>
        <taxon>Oiketicinae</taxon>
        <taxon>Eumeta</taxon>
    </lineage>
</organism>
<comment type="caution">
    <text evidence="1">The sequence shown here is derived from an EMBL/GenBank/DDBJ whole genome shotgun (WGS) entry which is preliminary data.</text>
</comment>
<dbReference type="AlphaFoldDB" id="A0A4C1X7T7"/>
<sequence>MPRSYDVEIFGLYLLFWEKGGVSVSVFLRAASRSVGLRACMSVCDAVQCTSSGESYTMYAFVPVICPGLPHRLHADPAYGFCA</sequence>
<dbReference type="Proteomes" id="UP000299102">
    <property type="component" value="Unassembled WGS sequence"/>
</dbReference>
<gene>
    <name evidence="1" type="ORF">EVAR_11607_1</name>
</gene>
<proteinExistence type="predicted"/>
<evidence type="ECO:0000313" key="2">
    <source>
        <dbReference type="Proteomes" id="UP000299102"/>
    </source>
</evidence>
<accession>A0A4C1X7T7</accession>
<name>A0A4C1X7T7_EUMVA</name>
<protein>
    <submittedName>
        <fullName evidence="1">Uncharacterized protein</fullName>
    </submittedName>
</protein>
<reference evidence="1 2" key="1">
    <citation type="journal article" date="2019" name="Commun. Biol.">
        <title>The bagworm genome reveals a unique fibroin gene that provides high tensile strength.</title>
        <authorList>
            <person name="Kono N."/>
            <person name="Nakamura H."/>
            <person name="Ohtoshi R."/>
            <person name="Tomita M."/>
            <person name="Numata K."/>
            <person name="Arakawa K."/>
        </authorList>
    </citation>
    <scope>NUCLEOTIDE SEQUENCE [LARGE SCALE GENOMIC DNA]</scope>
</reference>